<feature type="domain" description="UBA" evidence="1">
    <location>
        <begin position="303"/>
        <end position="334"/>
    </location>
</feature>
<evidence type="ECO:0000313" key="2">
    <source>
        <dbReference type="EMBL" id="RYR29557.1"/>
    </source>
</evidence>
<dbReference type="GO" id="GO:0003676">
    <property type="term" value="F:nucleic acid binding"/>
    <property type="evidence" value="ECO:0007669"/>
    <property type="project" value="InterPro"/>
</dbReference>
<proteinExistence type="predicted"/>
<dbReference type="Proteomes" id="UP000289738">
    <property type="component" value="Chromosome B01"/>
</dbReference>
<keyword evidence="3" id="KW-1185">Reference proteome</keyword>
<protein>
    <recommendedName>
        <fullName evidence="1">UBA domain-containing protein</fullName>
    </recommendedName>
</protein>
<dbReference type="InterPro" id="IPR015943">
    <property type="entry name" value="WD40/YVTN_repeat-like_dom_sf"/>
</dbReference>
<dbReference type="InterPro" id="IPR015940">
    <property type="entry name" value="UBA"/>
</dbReference>
<dbReference type="EMBL" id="SDMP01000011">
    <property type="protein sequence ID" value="RYR29557.1"/>
    <property type="molecule type" value="Genomic_DNA"/>
</dbReference>
<dbReference type="Pfam" id="PF00627">
    <property type="entry name" value="UBA"/>
    <property type="match status" value="1"/>
</dbReference>
<accession>A0A445AT06</accession>
<evidence type="ECO:0000313" key="3">
    <source>
        <dbReference type="Proteomes" id="UP000289738"/>
    </source>
</evidence>
<reference evidence="2 3" key="1">
    <citation type="submission" date="2019-01" db="EMBL/GenBank/DDBJ databases">
        <title>Sequencing of cultivated peanut Arachis hypogaea provides insights into genome evolution and oil improvement.</title>
        <authorList>
            <person name="Chen X."/>
        </authorList>
    </citation>
    <scope>NUCLEOTIDE SEQUENCE [LARGE SCALE GENOMIC DNA]</scope>
    <source>
        <strain evidence="3">cv. Fuhuasheng</strain>
        <tissue evidence="2">Leaves</tissue>
    </source>
</reference>
<dbReference type="PROSITE" id="PS50030">
    <property type="entry name" value="UBA"/>
    <property type="match status" value="1"/>
</dbReference>
<dbReference type="Gene3D" id="2.130.10.10">
    <property type="entry name" value="YVTN repeat-like/Quinoprotein amine dehydrogenase"/>
    <property type="match status" value="1"/>
</dbReference>
<dbReference type="PANTHER" id="PTHR10644">
    <property type="entry name" value="DNA REPAIR/RNA PROCESSING CPSF FAMILY"/>
    <property type="match status" value="1"/>
</dbReference>
<dbReference type="CDD" id="cd14335">
    <property type="entry name" value="UBA_SnRK1_plant"/>
    <property type="match status" value="1"/>
</dbReference>
<comment type="caution">
    <text evidence="2">The sequence shown here is derived from an EMBL/GenBank/DDBJ whole genome shotgun (WGS) entry which is preliminary data.</text>
</comment>
<name>A0A445AT06_ARAHY</name>
<dbReference type="InterPro" id="IPR050358">
    <property type="entry name" value="RSE1/DDB1/CFT1"/>
</dbReference>
<sequence>MELDKSGGPWQTKATIPMQTSENALTVRMVTLLNTSSKENETLLAVGTAYVQGGEVAARGRILLFSLGKNTNNPQTLVSEVYSKELKGAISALASLQDHLLIASGPKIILHKWTGTELNGIAFFDAPPLHVVSLNIVREISLNLLLNNSNQACPIFLGFWGRQEASIEEHCSSFLTNIDSESIDGKHVASVTAISRESECTMGVNDKIGDSGERFFSSENSSLLVEAVDVNSTSDGEEQEKCYEELSNLQARQNEQGDSLDGIVDDTGSKSASSVLINATADRNCTTLSQFIYTKSTNIMVLQIDEELLQEVVNMGFDRNQLVESLCNRIQNEQFTNVVGTLHF</sequence>
<gene>
    <name evidence="2" type="ORF">Ahy_B01g053984</name>
</gene>
<dbReference type="InterPro" id="IPR004871">
    <property type="entry name" value="RSE1/DDB1/CPSF1_C"/>
</dbReference>
<organism evidence="2 3">
    <name type="scientific">Arachis hypogaea</name>
    <name type="common">Peanut</name>
    <dbReference type="NCBI Taxonomy" id="3818"/>
    <lineage>
        <taxon>Eukaryota</taxon>
        <taxon>Viridiplantae</taxon>
        <taxon>Streptophyta</taxon>
        <taxon>Embryophyta</taxon>
        <taxon>Tracheophyta</taxon>
        <taxon>Spermatophyta</taxon>
        <taxon>Magnoliopsida</taxon>
        <taxon>eudicotyledons</taxon>
        <taxon>Gunneridae</taxon>
        <taxon>Pentapetalae</taxon>
        <taxon>rosids</taxon>
        <taxon>fabids</taxon>
        <taxon>Fabales</taxon>
        <taxon>Fabaceae</taxon>
        <taxon>Papilionoideae</taxon>
        <taxon>50 kb inversion clade</taxon>
        <taxon>dalbergioids sensu lato</taxon>
        <taxon>Dalbergieae</taxon>
        <taxon>Pterocarpus clade</taxon>
        <taxon>Arachis</taxon>
    </lineage>
</organism>
<dbReference type="STRING" id="3818.A0A445AT06"/>
<evidence type="ECO:0000259" key="1">
    <source>
        <dbReference type="PROSITE" id="PS50030"/>
    </source>
</evidence>
<dbReference type="AlphaFoldDB" id="A0A445AT06"/>
<dbReference type="GO" id="GO:0005634">
    <property type="term" value="C:nucleus"/>
    <property type="evidence" value="ECO:0007669"/>
    <property type="project" value="InterPro"/>
</dbReference>
<dbReference type="Pfam" id="PF03178">
    <property type="entry name" value="CPSF_A"/>
    <property type="match status" value="1"/>
</dbReference>